<proteinExistence type="predicted"/>
<reference evidence="1" key="1">
    <citation type="submission" date="2022-04" db="EMBL/GenBank/DDBJ databases">
        <title>Genome of the entomopathogenic fungus Entomophthora muscae.</title>
        <authorList>
            <person name="Elya C."/>
            <person name="Lovett B.R."/>
            <person name="Lee E."/>
            <person name="Macias A.M."/>
            <person name="Hajek A.E."/>
            <person name="De Bivort B.L."/>
            <person name="Kasson M.T."/>
            <person name="De Fine Licht H.H."/>
            <person name="Stajich J.E."/>
        </authorList>
    </citation>
    <scope>NUCLEOTIDE SEQUENCE</scope>
    <source>
        <strain evidence="1">Berkeley</strain>
    </source>
</reference>
<dbReference type="EMBL" id="QTSX02003602">
    <property type="protein sequence ID" value="KAJ9069901.1"/>
    <property type="molecule type" value="Genomic_DNA"/>
</dbReference>
<organism evidence="1 2">
    <name type="scientific">Entomophthora muscae</name>
    <dbReference type="NCBI Taxonomy" id="34485"/>
    <lineage>
        <taxon>Eukaryota</taxon>
        <taxon>Fungi</taxon>
        <taxon>Fungi incertae sedis</taxon>
        <taxon>Zoopagomycota</taxon>
        <taxon>Entomophthoromycotina</taxon>
        <taxon>Entomophthoromycetes</taxon>
        <taxon>Entomophthorales</taxon>
        <taxon>Entomophthoraceae</taxon>
        <taxon>Entomophthora</taxon>
    </lineage>
</organism>
<evidence type="ECO:0000313" key="2">
    <source>
        <dbReference type="Proteomes" id="UP001165960"/>
    </source>
</evidence>
<gene>
    <name evidence="1" type="ORF">DSO57_1013839</name>
</gene>
<evidence type="ECO:0000313" key="1">
    <source>
        <dbReference type="EMBL" id="KAJ9069901.1"/>
    </source>
</evidence>
<comment type="caution">
    <text evidence="1">The sequence shown here is derived from an EMBL/GenBank/DDBJ whole genome shotgun (WGS) entry which is preliminary data.</text>
</comment>
<keyword evidence="2" id="KW-1185">Reference proteome</keyword>
<sequence length="544" mass="59662">MKHDKAKGNPPTKRTESLARSESFSYNHDETTSLLSHSGLQGSSSTTIVAVVKPEDKNKNLNSSKLRFQITALACTMLLSFGSHYAALTLGSLKNTIKKEMGISNTQYGVLQSSVSLVNTILPLIGGIFVDCFGTTRGSLVATTFILLGTVLVALSTNLVSFPLMVLGRALYGIGSGTIVIVQETIISQWFTGKGLTITLGINLAVSRLASFLGMATIIPISEYSGFYGNALWFSAFLCLVSFIMNLVYYTMVLIADQQLSPEDLVKLRSKKQLNLSFVTRLPGQFWLIMLLAFFMMGGWNTFLHINPELIKLRFGNSDELAARKASISQILPIFAPPLLGHWIEKRGNRPQLVILSSLTFMLTMLLIGFTHASPVTSMIIFSFSLSLGIIPSISSIPLLLPSGIVGTGFGLYKTTISVSSVLQDIIAGALQDDKRGAQHSYDFTMGFLLLVSGCSFVISLGVFLVDKFLWNGFISLATTERQIKFPENGFNLRISSEDNDSSLYHPLLGNLKHQTPAWYNFLPLVLLGLALLSSWYLFIVFFF</sequence>
<name>A0ACC2T5N7_9FUNG</name>
<protein>
    <submittedName>
        <fullName evidence="1">Uncharacterized protein</fullName>
    </submittedName>
</protein>
<dbReference type="Proteomes" id="UP001165960">
    <property type="component" value="Unassembled WGS sequence"/>
</dbReference>
<accession>A0ACC2T5N7</accession>